<evidence type="ECO:0000313" key="2">
    <source>
        <dbReference type="EMBL" id="AZG12189.1"/>
    </source>
</evidence>
<organism evidence="2 3">
    <name type="scientific">Cupriavidus pauculus</name>
    <dbReference type="NCBI Taxonomy" id="82633"/>
    <lineage>
        <taxon>Bacteria</taxon>
        <taxon>Pseudomonadati</taxon>
        <taxon>Pseudomonadota</taxon>
        <taxon>Betaproteobacteria</taxon>
        <taxon>Burkholderiales</taxon>
        <taxon>Burkholderiaceae</taxon>
        <taxon>Cupriavidus</taxon>
    </lineage>
</organism>
<dbReference type="EMBL" id="CP033968">
    <property type="protein sequence ID" value="AZG12189.1"/>
    <property type="molecule type" value="Genomic_DNA"/>
</dbReference>
<dbReference type="OrthoDB" id="6823607at2"/>
<accession>A0A3G8GW40</accession>
<protein>
    <submittedName>
        <fullName evidence="2">Uncharacterized protein</fullName>
    </submittedName>
</protein>
<dbReference type="Proteomes" id="UP000270411">
    <property type="component" value="Plasmid unnamed1"/>
</dbReference>
<keyword evidence="2" id="KW-0614">Plasmid</keyword>
<geneLocation type="plasmid" evidence="2">
    <name>unnamed1</name>
</geneLocation>
<evidence type="ECO:0000313" key="3">
    <source>
        <dbReference type="Proteomes" id="UP000270411"/>
    </source>
</evidence>
<feature type="region of interest" description="Disordered" evidence="1">
    <location>
        <begin position="292"/>
        <end position="320"/>
    </location>
</feature>
<evidence type="ECO:0000256" key="1">
    <source>
        <dbReference type="SAM" id="MobiDB-lite"/>
    </source>
</evidence>
<sequence>MLPMDAKKNADSYSYPNGMLNSGYVGGVLRNPDPANGICYIQQTRNENHMLPIAFDPKKTPLPRNIQEGDLIFAICHASGERKEDQRIVHMKSISFEQPNTMHLDKRFADDLLRKWGSLVHAAAKDSGTPDSIRKLEEQFGRSSDTQARLDSIDWRVLGLNKNATNTVRLAGFIQAKSLEQNRVGPDGKPLNDRLVVLLRQTKDPDKSIAIRWYSKNLRPLAEKLHRGIPISVSGEFRLDVKAIAPPDPDSGIAPVSSIPFIQAKDFPSPVAPGSDLIRVIPSWAAELFERPTQREVEASAPSSDAERQALFAAIQPSAT</sequence>
<gene>
    <name evidence="2" type="ORF">EHF44_01615</name>
</gene>
<dbReference type="AlphaFoldDB" id="A0A3G8GW40"/>
<dbReference type="RefSeq" id="WP_017510898.1">
    <property type="nucleotide sequence ID" value="NZ_CP033968.1"/>
</dbReference>
<reference evidence="3" key="1">
    <citation type="submission" date="2018-11" db="EMBL/GenBank/DDBJ databases">
        <title>FDA dAtabase for Regulatory Grade micrObial Sequences (FDA-ARGOS): Supporting development and validation of Infectious Disease Dx tests.</title>
        <authorList>
            <person name="Goldberg B."/>
            <person name="Campos J."/>
            <person name="Tallon L."/>
            <person name="Sadzewicz L."/>
            <person name="Zhao X."/>
            <person name="Vavikolanu K."/>
            <person name="Mehta A."/>
            <person name="Aluvathingal J."/>
            <person name="Nadendla S."/>
            <person name="Geyer C."/>
            <person name="Nandy P."/>
            <person name="Yan Y."/>
            <person name="Sichtig H."/>
        </authorList>
    </citation>
    <scope>NUCLEOTIDE SEQUENCE [LARGE SCALE GENOMIC DNA]</scope>
    <source>
        <strain evidence="3">FDAARGOS_614</strain>
        <plasmid evidence="3">unnamed1</plasmid>
    </source>
</reference>
<name>A0A3G8GW40_9BURK</name>
<dbReference type="KEGG" id="cpau:EHF44_01615"/>
<proteinExistence type="predicted"/>